<sequence>MAVKIVHTLLRQEVRFGSRGAAERYAAEHGGLDVWWVRAVPLATISKTPAHRYRETTAPSPAPRAGHHYGTQQYSQGSYLTDYLSPAPRAGHHHGSFPLGLVQVIAPGCHRRRARPHQLRELVILTGAAKR</sequence>
<dbReference type="Proteomes" id="UP001500979">
    <property type="component" value="Unassembled WGS sequence"/>
</dbReference>
<evidence type="ECO:0000313" key="1">
    <source>
        <dbReference type="EMBL" id="GAA2788216.1"/>
    </source>
</evidence>
<comment type="caution">
    <text evidence="1">The sequence shown here is derived from an EMBL/GenBank/DDBJ whole genome shotgun (WGS) entry which is preliminary data.</text>
</comment>
<protein>
    <submittedName>
        <fullName evidence="1">Uncharacterized protein</fullName>
    </submittedName>
</protein>
<name>A0ABN3VB68_9PSEU</name>
<reference evidence="1 2" key="1">
    <citation type="journal article" date="2019" name="Int. J. Syst. Evol. Microbiol.">
        <title>The Global Catalogue of Microorganisms (GCM) 10K type strain sequencing project: providing services to taxonomists for standard genome sequencing and annotation.</title>
        <authorList>
            <consortium name="The Broad Institute Genomics Platform"/>
            <consortium name="The Broad Institute Genome Sequencing Center for Infectious Disease"/>
            <person name="Wu L."/>
            <person name="Ma J."/>
        </authorList>
    </citation>
    <scope>NUCLEOTIDE SEQUENCE [LARGE SCALE GENOMIC DNA]</scope>
    <source>
        <strain evidence="1 2">JCM 9383</strain>
    </source>
</reference>
<proteinExistence type="predicted"/>
<gene>
    <name evidence="1" type="ORF">GCM10010470_23470</name>
</gene>
<organism evidence="1 2">
    <name type="scientific">Saccharopolyspora taberi</name>
    <dbReference type="NCBI Taxonomy" id="60895"/>
    <lineage>
        <taxon>Bacteria</taxon>
        <taxon>Bacillati</taxon>
        <taxon>Actinomycetota</taxon>
        <taxon>Actinomycetes</taxon>
        <taxon>Pseudonocardiales</taxon>
        <taxon>Pseudonocardiaceae</taxon>
        <taxon>Saccharopolyspora</taxon>
    </lineage>
</organism>
<dbReference type="EMBL" id="BAAAUX010000011">
    <property type="protein sequence ID" value="GAA2788216.1"/>
    <property type="molecule type" value="Genomic_DNA"/>
</dbReference>
<evidence type="ECO:0000313" key="2">
    <source>
        <dbReference type="Proteomes" id="UP001500979"/>
    </source>
</evidence>
<keyword evidence="2" id="KW-1185">Reference proteome</keyword>
<accession>A0ABN3VB68</accession>